<sequence>MAAAVEAEVRGDEPGTPAPDLSQATDDRRLLRSRYLAVKSRISDDKDDMARADSVKFRAVFTQVEDLHRLVQRPREQIADAEALLDIATSLVASVRTHSALGITPSDFVSGMLKKFGKKRRDDGEAASLRWVDVGLYTSRVFMAVPGCCTMVGPMKTEVLSRKVRVCRKRTLKPRGSECPEQLPDSSNAAKTDTDRNMSVIFDVLRKKKNARLENLVLNRKSFAQTVENIFALSFLVKDGRVEISVNDEGHHLVYPRNAPAASAITSGKVAYNHFIFRFDFKDWKLMKEMVVDGEELMQHRPPQVGTHGSSTTTTTGAANNDPDPEIEIETPAVPTHGTAIRKLCRNRGLVMHDMPEEAATTTGGRTVEEKRSAMESQVSHLASKRRRLFQDNDDDDDDLE</sequence>
<organism evidence="10">
    <name type="scientific">Oryza punctata</name>
    <name type="common">Red rice</name>
    <dbReference type="NCBI Taxonomy" id="4537"/>
    <lineage>
        <taxon>Eukaryota</taxon>
        <taxon>Viridiplantae</taxon>
        <taxon>Streptophyta</taxon>
        <taxon>Embryophyta</taxon>
        <taxon>Tracheophyta</taxon>
        <taxon>Spermatophyta</taxon>
        <taxon>Magnoliopsida</taxon>
        <taxon>Liliopsida</taxon>
        <taxon>Poales</taxon>
        <taxon>Poaceae</taxon>
        <taxon>BOP clade</taxon>
        <taxon>Oryzoideae</taxon>
        <taxon>Oryzeae</taxon>
        <taxon>Oryzinae</taxon>
        <taxon>Oryza</taxon>
    </lineage>
</organism>
<name>A0A0E0LDJ5_ORYPU</name>
<dbReference type="EnsemblPlants" id="OPUNC06G19170.1">
    <property type="protein sequence ID" value="OPUNC06G19170.1"/>
    <property type="gene ID" value="OPUNC06G19170"/>
</dbReference>
<dbReference type="Pfam" id="PF08743">
    <property type="entry name" value="Nse4_C"/>
    <property type="match status" value="1"/>
</dbReference>
<dbReference type="PANTHER" id="PTHR16140">
    <property type="entry name" value="NON-STRUCTURAL MAINTENANCE OF CHROMOSOMES ELEMENT 4"/>
    <property type="match status" value="1"/>
</dbReference>
<evidence type="ECO:0000256" key="8">
    <source>
        <dbReference type="SAM" id="MobiDB-lite"/>
    </source>
</evidence>
<evidence type="ECO:0000256" key="4">
    <source>
        <dbReference type="ARBA" id="ARBA00023172"/>
    </source>
</evidence>
<evidence type="ECO:0000256" key="1">
    <source>
        <dbReference type="ARBA" id="ARBA00004123"/>
    </source>
</evidence>
<protein>
    <recommendedName>
        <fullName evidence="7">Non-structural maintenance of chromosomes element 4</fullName>
    </recommendedName>
</protein>
<feature type="compositionally biased region" description="Low complexity" evidence="8">
    <location>
        <begin position="306"/>
        <end position="317"/>
    </location>
</feature>
<evidence type="ECO:0000256" key="3">
    <source>
        <dbReference type="ARBA" id="ARBA00022763"/>
    </source>
</evidence>
<evidence type="ECO:0000313" key="10">
    <source>
        <dbReference type="EnsemblPlants" id="OPUNC06G19170.1"/>
    </source>
</evidence>
<evidence type="ECO:0000259" key="9">
    <source>
        <dbReference type="Pfam" id="PF08743"/>
    </source>
</evidence>
<dbReference type="GO" id="GO:0030915">
    <property type="term" value="C:Smc5-Smc6 complex"/>
    <property type="evidence" value="ECO:0007669"/>
    <property type="project" value="UniProtKB-UniRule"/>
</dbReference>
<dbReference type="HOGENOM" id="CLU_041037_0_0_1"/>
<dbReference type="InterPro" id="IPR014854">
    <property type="entry name" value="Nse4_C"/>
</dbReference>
<keyword evidence="11" id="KW-1185">Reference proteome</keyword>
<keyword evidence="6 7" id="KW-0539">Nucleus</keyword>
<dbReference type="PANTHER" id="PTHR16140:SF4">
    <property type="entry name" value="NON-STRUCTURAL MAINTENANCE OF CHROMOSOMES ELEMENT 4"/>
    <property type="match status" value="1"/>
</dbReference>
<dbReference type="Gramene" id="OPUNC06G19170.1">
    <property type="protein sequence ID" value="OPUNC06G19170.1"/>
    <property type="gene ID" value="OPUNC06G19170"/>
</dbReference>
<evidence type="ECO:0000256" key="6">
    <source>
        <dbReference type="ARBA" id="ARBA00023242"/>
    </source>
</evidence>
<dbReference type="GO" id="GO:0005634">
    <property type="term" value="C:nucleus"/>
    <property type="evidence" value="ECO:0007669"/>
    <property type="project" value="UniProtKB-SubCell"/>
</dbReference>
<evidence type="ECO:0000256" key="5">
    <source>
        <dbReference type="ARBA" id="ARBA00023204"/>
    </source>
</evidence>
<comment type="subunit">
    <text evidence="7">Component of the SMC5-SMC6 complex.</text>
</comment>
<evidence type="ECO:0000256" key="7">
    <source>
        <dbReference type="RuleBase" id="RU365071"/>
    </source>
</evidence>
<comment type="function">
    <text evidence="7">Component of the SMC5-SMC6 complex, that promotes sister chromatid alignment after DNA damage and facilitates double-stranded DNA breaks (DSBs) repair via homologous recombination between sister chromatids.</text>
</comment>
<feature type="region of interest" description="Disordered" evidence="8">
    <location>
        <begin position="355"/>
        <end position="401"/>
    </location>
</feature>
<dbReference type="AlphaFoldDB" id="A0A0E0LDJ5"/>
<reference evidence="10" key="2">
    <citation type="submission" date="2018-05" db="EMBL/GenBank/DDBJ databases">
        <title>OpunRS2 (Oryza punctata Reference Sequence Version 2).</title>
        <authorList>
            <person name="Zhang J."/>
            <person name="Kudrna D."/>
            <person name="Lee S."/>
            <person name="Talag J."/>
            <person name="Welchert J."/>
            <person name="Wing R.A."/>
        </authorList>
    </citation>
    <scope>NUCLEOTIDE SEQUENCE [LARGE SCALE GENOMIC DNA]</scope>
</reference>
<dbReference type="STRING" id="4537.A0A0E0LDJ5"/>
<feature type="compositionally biased region" description="Acidic residues" evidence="8">
    <location>
        <begin position="392"/>
        <end position="401"/>
    </location>
</feature>
<feature type="region of interest" description="Disordered" evidence="8">
    <location>
        <begin position="1"/>
        <end position="24"/>
    </location>
</feature>
<reference evidence="10" key="1">
    <citation type="submission" date="2015-04" db="UniProtKB">
        <authorList>
            <consortium name="EnsemblPlants"/>
        </authorList>
    </citation>
    <scope>IDENTIFICATION</scope>
</reference>
<comment type="similarity">
    <text evidence="2 7">Belongs to the NSE4 family.</text>
</comment>
<dbReference type="OMA" id="RVCIRKK"/>
<proteinExistence type="inferred from homology"/>
<feature type="region of interest" description="Disordered" evidence="8">
    <location>
        <begin position="300"/>
        <end position="326"/>
    </location>
</feature>
<dbReference type="eggNOG" id="KOG2866">
    <property type="taxonomic scope" value="Eukaryota"/>
</dbReference>
<feature type="domain" description="Non-structural maintenance of chromosome element 4 C-terminal" evidence="9">
    <location>
        <begin position="212"/>
        <end position="297"/>
    </location>
</feature>
<dbReference type="GO" id="GO:0006310">
    <property type="term" value="P:DNA recombination"/>
    <property type="evidence" value="ECO:0007669"/>
    <property type="project" value="UniProtKB-UniRule"/>
</dbReference>
<keyword evidence="5 7" id="KW-0234">DNA repair</keyword>
<dbReference type="GO" id="GO:0006281">
    <property type="term" value="P:DNA repair"/>
    <property type="evidence" value="ECO:0007669"/>
    <property type="project" value="UniProtKB-UniRule"/>
</dbReference>
<keyword evidence="4 7" id="KW-0233">DNA recombination</keyword>
<dbReference type="InterPro" id="IPR027786">
    <property type="entry name" value="Nse4/EID"/>
</dbReference>
<dbReference type="Proteomes" id="UP000026962">
    <property type="component" value="Chromosome 6"/>
</dbReference>
<evidence type="ECO:0000313" key="11">
    <source>
        <dbReference type="Proteomes" id="UP000026962"/>
    </source>
</evidence>
<keyword evidence="3 7" id="KW-0227">DNA damage</keyword>
<comment type="subcellular location">
    <subcellularLocation>
        <location evidence="1 7">Nucleus</location>
    </subcellularLocation>
</comment>
<accession>A0A0E0LDJ5</accession>
<evidence type="ECO:0000256" key="2">
    <source>
        <dbReference type="ARBA" id="ARBA00008997"/>
    </source>
</evidence>